<protein>
    <submittedName>
        <fullName evidence="2">Uncharacterized protein</fullName>
    </submittedName>
</protein>
<keyword evidence="1" id="KW-1133">Transmembrane helix</keyword>
<dbReference type="AlphaFoldDB" id="A0A5N7CJM7"/>
<gene>
    <name evidence="2" type="ORF">BDV23DRAFT_148525</name>
</gene>
<evidence type="ECO:0000256" key="1">
    <source>
        <dbReference type="SAM" id="Phobius"/>
    </source>
</evidence>
<accession>A0A5N7CJM7</accession>
<proteinExistence type="predicted"/>
<keyword evidence="1" id="KW-0472">Membrane</keyword>
<keyword evidence="1" id="KW-0812">Transmembrane</keyword>
<sequence>MILPLPFLFRLFDFFNPPGSGSFVATFFVFLVFRVFVLFIIVIIIVIIILTIPYRPSRSDRKYGVAFTA</sequence>
<organism evidence="2">
    <name type="scientific">Petromyces alliaceus</name>
    <name type="common">Aspergillus alliaceus</name>
    <dbReference type="NCBI Taxonomy" id="209559"/>
    <lineage>
        <taxon>Eukaryota</taxon>
        <taxon>Fungi</taxon>
        <taxon>Dikarya</taxon>
        <taxon>Ascomycota</taxon>
        <taxon>Pezizomycotina</taxon>
        <taxon>Eurotiomycetes</taxon>
        <taxon>Eurotiomycetidae</taxon>
        <taxon>Eurotiales</taxon>
        <taxon>Aspergillaceae</taxon>
        <taxon>Aspergillus</taxon>
        <taxon>Aspergillus subgen. Circumdati</taxon>
    </lineage>
</organism>
<name>A0A5N7CJM7_PETAA</name>
<evidence type="ECO:0000313" key="2">
    <source>
        <dbReference type="EMBL" id="KAE8394027.1"/>
    </source>
</evidence>
<feature type="transmembrane region" description="Helical" evidence="1">
    <location>
        <begin position="20"/>
        <end position="52"/>
    </location>
</feature>
<reference evidence="2" key="1">
    <citation type="submission" date="2019-04" db="EMBL/GenBank/DDBJ databases">
        <title>Friends and foes A comparative genomics studyof 23 Aspergillus species from section Flavi.</title>
        <authorList>
            <consortium name="DOE Joint Genome Institute"/>
            <person name="Kjaerbolling I."/>
            <person name="Vesth T."/>
            <person name="Frisvad J.C."/>
            <person name="Nybo J.L."/>
            <person name="Theobald S."/>
            <person name="Kildgaard S."/>
            <person name="Isbrandt T."/>
            <person name="Kuo A."/>
            <person name="Sato A."/>
            <person name="Lyhne E.K."/>
            <person name="Kogle M.E."/>
            <person name="Wiebenga A."/>
            <person name="Kun R.S."/>
            <person name="Lubbers R.J."/>
            <person name="Makela M.R."/>
            <person name="Barry K."/>
            <person name="Chovatia M."/>
            <person name="Clum A."/>
            <person name="Daum C."/>
            <person name="Haridas S."/>
            <person name="He G."/>
            <person name="LaButti K."/>
            <person name="Lipzen A."/>
            <person name="Mondo S."/>
            <person name="Riley R."/>
            <person name="Salamov A."/>
            <person name="Simmons B.A."/>
            <person name="Magnuson J.K."/>
            <person name="Henrissat B."/>
            <person name="Mortensen U.H."/>
            <person name="Larsen T.O."/>
            <person name="Devries R.P."/>
            <person name="Grigoriev I.V."/>
            <person name="Machida M."/>
            <person name="Baker S.E."/>
            <person name="Andersen M.R."/>
        </authorList>
    </citation>
    <scope>NUCLEOTIDE SEQUENCE [LARGE SCALE GENOMIC DNA]</scope>
    <source>
        <strain evidence="2">IBT 14317</strain>
    </source>
</reference>
<dbReference type="Proteomes" id="UP000326877">
    <property type="component" value="Unassembled WGS sequence"/>
</dbReference>
<dbReference type="EMBL" id="ML735226">
    <property type="protein sequence ID" value="KAE8394027.1"/>
    <property type="molecule type" value="Genomic_DNA"/>
</dbReference>